<reference evidence="8 9" key="1">
    <citation type="submission" date="2020-05" db="EMBL/GenBank/DDBJ databases">
        <title>Tigecycline resistant gene in Empedobacter stercoris.</title>
        <authorList>
            <person name="Chen Y."/>
            <person name="Cheng Y."/>
            <person name="Zhou K."/>
        </authorList>
    </citation>
    <scope>NUCLEOTIDE SEQUENCE [LARGE SCALE GENOMIC DNA]</scope>
    <source>
        <strain evidence="8 9">ES202</strain>
    </source>
</reference>
<accession>A0ABX1WN26</accession>
<name>A0ABX1WN26_9FLAO</name>
<dbReference type="Pfam" id="PF14322">
    <property type="entry name" value="SusD-like_3"/>
    <property type="match status" value="1"/>
</dbReference>
<dbReference type="Gene3D" id="1.25.40.900">
    <property type="match status" value="1"/>
</dbReference>
<dbReference type="Pfam" id="PF07980">
    <property type="entry name" value="SusD_RagB"/>
    <property type="match status" value="1"/>
</dbReference>
<feature type="domain" description="SusD-like N-terminal" evidence="7">
    <location>
        <begin position="72"/>
        <end position="228"/>
    </location>
</feature>
<dbReference type="InterPro" id="IPR033985">
    <property type="entry name" value="SusD-like_N"/>
</dbReference>
<evidence type="ECO:0000313" key="9">
    <source>
        <dbReference type="Proteomes" id="UP000580344"/>
    </source>
</evidence>
<sequence>MKKILLSIIVTTSLLGLNSCSEDRLDLEPILDEIYTGDLTNEQEMLWATNSIYTSLASGSLFGADLLIHSDLMSDNVFVSNSLTSGYYQNMQSMGWSGDSGFGSWRGLYDVIQKANFVILDDNLPETDVVKSFKGEAKIARGLAYFYLMQLYASNPTSGQYQEDGVPLMLMKYETPNYYPARNTVSENYDQIIKDLTEGINEMNPSARSSKTFLSPTAGRLILSKVYLTRGASGDYDKAIQYATEVLEKSPSNFEVITNDKLYDYFTGTSEAKSEEQPETIYEIEQKSGFSLQINAHPATFYSNQGTHKGLLIRKWVYELFDGVDTPNKDDDDARVALMNTAGAPDTDSPSGVWTRKYPRSVGGNWYGNIKVFRMTEAKYVIMEAMAKKGDNAGALAKLNEHAAERNAKPYTGDALTAILLDAQKEFIAEGHRFYDLKRNNLGYDKRDNCNSSNNTCSIPADSKFFVLPMSLSERLLNPNMTQHPLWK</sequence>
<organism evidence="8 9">
    <name type="scientific">Empedobacter stercoris</name>
    <dbReference type="NCBI Taxonomy" id="1628248"/>
    <lineage>
        <taxon>Bacteria</taxon>
        <taxon>Pseudomonadati</taxon>
        <taxon>Bacteroidota</taxon>
        <taxon>Flavobacteriia</taxon>
        <taxon>Flavobacteriales</taxon>
        <taxon>Weeksellaceae</taxon>
        <taxon>Empedobacter</taxon>
    </lineage>
</organism>
<dbReference type="Gene3D" id="1.25.40.390">
    <property type="match status" value="1"/>
</dbReference>
<evidence type="ECO:0000259" key="7">
    <source>
        <dbReference type="Pfam" id="PF14322"/>
    </source>
</evidence>
<dbReference type="InterPro" id="IPR012944">
    <property type="entry name" value="SusD_RagB_dom"/>
</dbReference>
<comment type="similarity">
    <text evidence="2">Belongs to the SusD family.</text>
</comment>
<protein>
    <submittedName>
        <fullName evidence="8">RagB/SusD family nutrient uptake outer membrane protein</fullName>
    </submittedName>
</protein>
<feature type="domain" description="RagB/SusD" evidence="6">
    <location>
        <begin position="343"/>
        <end position="487"/>
    </location>
</feature>
<dbReference type="Proteomes" id="UP000580344">
    <property type="component" value="Unassembled WGS sequence"/>
</dbReference>
<comment type="caution">
    <text evidence="8">The sequence shown here is derived from an EMBL/GenBank/DDBJ whole genome shotgun (WGS) entry which is preliminary data.</text>
</comment>
<comment type="subcellular location">
    <subcellularLocation>
        <location evidence="1">Cell outer membrane</location>
    </subcellularLocation>
</comment>
<evidence type="ECO:0000256" key="3">
    <source>
        <dbReference type="ARBA" id="ARBA00022729"/>
    </source>
</evidence>
<dbReference type="Gene3D" id="2.20.20.130">
    <property type="match status" value="1"/>
</dbReference>
<proteinExistence type="inferred from homology"/>
<evidence type="ECO:0000256" key="1">
    <source>
        <dbReference type="ARBA" id="ARBA00004442"/>
    </source>
</evidence>
<dbReference type="EMBL" id="JABFOQ010000022">
    <property type="protein sequence ID" value="NOJ76076.1"/>
    <property type="molecule type" value="Genomic_DNA"/>
</dbReference>
<dbReference type="InterPro" id="IPR011990">
    <property type="entry name" value="TPR-like_helical_dom_sf"/>
</dbReference>
<evidence type="ECO:0000313" key="8">
    <source>
        <dbReference type="EMBL" id="NOJ76076.1"/>
    </source>
</evidence>
<gene>
    <name evidence="8" type="ORF">HMH06_09580</name>
</gene>
<evidence type="ECO:0000256" key="5">
    <source>
        <dbReference type="ARBA" id="ARBA00023237"/>
    </source>
</evidence>
<evidence type="ECO:0000256" key="4">
    <source>
        <dbReference type="ARBA" id="ARBA00023136"/>
    </source>
</evidence>
<keyword evidence="3" id="KW-0732">Signal</keyword>
<evidence type="ECO:0000259" key="6">
    <source>
        <dbReference type="Pfam" id="PF07980"/>
    </source>
</evidence>
<keyword evidence="4" id="KW-0472">Membrane</keyword>
<keyword evidence="5" id="KW-0998">Cell outer membrane</keyword>
<evidence type="ECO:0000256" key="2">
    <source>
        <dbReference type="ARBA" id="ARBA00006275"/>
    </source>
</evidence>
<dbReference type="RefSeq" id="WP_171623370.1">
    <property type="nucleotide sequence ID" value="NZ_CP053698.1"/>
</dbReference>
<keyword evidence="9" id="KW-1185">Reference proteome</keyword>
<dbReference type="SUPFAM" id="SSF48452">
    <property type="entry name" value="TPR-like"/>
    <property type="match status" value="1"/>
</dbReference>